<keyword evidence="1" id="KW-0732">Signal</keyword>
<dbReference type="AlphaFoldDB" id="A0A2T1EQZ8"/>
<reference evidence="3" key="1">
    <citation type="submission" date="2018-02" db="EMBL/GenBank/DDBJ databases">
        <authorList>
            <person name="Moore K."/>
            <person name="Momper L."/>
        </authorList>
    </citation>
    <scope>NUCLEOTIDE SEQUENCE [LARGE SCALE GENOMIC DNA]</scope>
    <source>
        <strain evidence="3">ULC18</strain>
    </source>
</reference>
<proteinExistence type="predicted"/>
<evidence type="ECO:0000313" key="2">
    <source>
        <dbReference type="EMBL" id="PSB35170.1"/>
    </source>
</evidence>
<evidence type="ECO:0000313" key="3">
    <source>
        <dbReference type="Proteomes" id="UP000239576"/>
    </source>
</evidence>
<gene>
    <name evidence="2" type="ORF">C7B82_01410</name>
</gene>
<organism evidence="2 3">
    <name type="scientific">Stenomitos frigidus ULC18</name>
    <dbReference type="NCBI Taxonomy" id="2107698"/>
    <lineage>
        <taxon>Bacteria</taxon>
        <taxon>Bacillati</taxon>
        <taxon>Cyanobacteriota</taxon>
        <taxon>Cyanophyceae</taxon>
        <taxon>Leptolyngbyales</taxon>
        <taxon>Leptolyngbyaceae</taxon>
        <taxon>Stenomitos</taxon>
    </lineage>
</organism>
<accession>A0A2T1EQZ8</accession>
<protein>
    <submittedName>
        <fullName evidence="2">Uncharacterized protein</fullName>
    </submittedName>
</protein>
<reference evidence="2 3" key="2">
    <citation type="submission" date="2018-03" db="EMBL/GenBank/DDBJ databases">
        <title>The ancient ancestry and fast evolution of plastids.</title>
        <authorList>
            <person name="Moore K.R."/>
            <person name="Magnabosco C."/>
            <person name="Momper L."/>
            <person name="Gold D.A."/>
            <person name="Bosak T."/>
            <person name="Fournier G.P."/>
        </authorList>
    </citation>
    <scope>NUCLEOTIDE SEQUENCE [LARGE SCALE GENOMIC DNA]</scope>
    <source>
        <strain evidence="2 3">ULC18</strain>
    </source>
</reference>
<feature type="signal peptide" evidence="1">
    <location>
        <begin position="1"/>
        <end position="24"/>
    </location>
</feature>
<comment type="caution">
    <text evidence="2">The sequence shown here is derived from an EMBL/GenBank/DDBJ whole genome shotgun (WGS) entry which is preliminary data.</text>
</comment>
<dbReference type="EMBL" id="PVWK01000010">
    <property type="protein sequence ID" value="PSB35170.1"/>
    <property type="molecule type" value="Genomic_DNA"/>
</dbReference>
<keyword evidence="3" id="KW-1185">Reference proteome</keyword>
<dbReference type="RefSeq" id="WP_106254526.1">
    <property type="nucleotide sequence ID" value="NZ_CAWNSW010000022.1"/>
</dbReference>
<dbReference type="Proteomes" id="UP000239576">
    <property type="component" value="Unassembled WGS sequence"/>
</dbReference>
<evidence type="ECO:0000256" key="1">
    <source>
        <dbReference type="SAM" id="SignalP"/>
    </source>
</evidence>
<name>A0A2T1EQZ8_9CYAN</name>
<sequence length="66" mass="6779">MKKPLLTLATVITATAAGTSLSLATLPNPTDIQKQLSNTANAIAIAGTTAIFGLLNDEDGDNHTEQ</sequence>
<feature type="chain" id="PRO_5015597579" evidence="1">
    <location>
        <begin position="25"/>
        <end position="66"/>
    </location>
</feature>